<dbReference type="GO" id="GO:0016042">
    <property type="term" value="P:lipid catabolic process"/>
    <property type="evidence" value="ECO:0007669"/>
    <property type="project" value="UniProtKB-KW"/>
</dbReference>
<reference evidence="10 11" key="1">
    <citation type="journal article" date="2016" name="Sci. Rep.">
        <title>The Dendrobium catenatum Lindl. genome sequence provides insights into polysaccharide synthase, floral development and adaptive evolution.</title>
        <authorList>
            <person name="Zhang G.Q."/>
            <person name="Xu Q."/>
            <person name="Bian C."/>
            <person name="Tsai W.C."/>
            <person name="Yeh C.M."/>
            <person name="Liu K.W."/>
            <person name="Yoshida K."/>
            <person name="Zhang L.S."/>
            <person name="Chang S.B."/>
            <person name="Chen F."/>
            <person name="Shi Y."/>
            <person name="Su Y.Y."/>
            <person name="Zhang Y.Q."/>
            <person name="Chen L.J."/>
            <person name="Yin Y."/>
            <person name="Lin M."/>
            <person name="Huang H."/>
            <person name="Deng H."/>
            <person name="Wang Z.W."/>
            <person name="Zhu S.L."/>
            <person name="Zhao X."/>
            <person name="Deng C."/>
            <person name="Niu S.C."/>
            <person name="Huang J."/>
            <person name="Wang M."/>
            <person name="Liu G.H."/>
            <person name="Yang H.J."/>
            <person name="Xiao X.J."/>
            <person name="Hsiao Y.Y."/>
            <person name="Wu W.L."/>
            <person name="Chen Y.Y."/>
            <person name="Mitsuda N."/>
            <person name="Ohme-Takagi M."/>
            <person name="Luo Y.B."/>
            <person name="Van de Peer Y."/>
            <person name="Liu Z.J."/>
        </authorList>
    </citation>
    <scope>NUCLEOTIDE SEQUENCE [LARGE SCALE GENOMIC DNA]</scope>
    <source>
        <tissue evidence="10">The whole plant</tissue>
    </source>
</reference>
<evidence type="ECO:0000313" key="11">
    <source>
        <dbReference type="Proteomes" id="UP000233837"/>
    </source>
</evidence>
<dbReference type="InterPro" id="IPR016035">
    <property type="entry name" value="Acyl_Trfase/lysoPLipase"/>
</dbReference>
<dbReference type="CDD" id="cd07199">
    <property type="entry name" value="Pat17_PNPLA8_PNPLA9_like"/>
    <property type="match status" value="1"/>
</dbReference>
<dbReference type="PROSITE" id="PS51635">
    <property type="entry name" value="PNPLA"/>
    <property type="match status" value="1"/>
</dbReference>
<dbReference type="GO" id="GO:0016787">
    <property type="term" value="F:hydrolase activity"/>
    <property type="evidence" value="ECO:0007669"/>
    <property type="project" value="UniProtKB-KW"/>
</dbReference>
<dbReference type="Gene3D" id="3.40.1090.10">
    <property type="entry name" value="Cytosolic phospholipase A2 catalytic domain"/>
    <property type="match status" value="1"/>
</dbReference>
<dbReference type="EC" id="3.1.1.-" evidence="7"/>
<accession>A0A2I0X7H0</accession>
<comment type="function">
    <text evidence="5">Possesses non-specific lipolytic acyl hydrolase (LAH) activity. Hydrolyzes phospholipids as well as galactolipids. May play a role in disease resistance.</text>
</comment>
<evidence type="ECO:0000256" key="3">
    <source>
        <dbReference type="ARBA" id="ARBA00022963"/>
    </source>
</evidence>
<proteinExistence type="inferred from homology"/>
<evidence type="ECO:0000256" key="8">
    <source>
        <dbReference type="SAM" id="MobiDB-lite"/>
    </source>
</evidence>
<evidence type="ECO:0000256" key="4">
    <source>
        <dbReference type="ARBA" id="ARBA00023098"/>
    </source>
</evidence>
<comment type="function">
    <text evidence="7">Lipolytic acyl hydrolase (LAH).</text>
</comment>
<protein>
    <recommendedName>
        <fullName evidence="7">Patatin</fullName>
        <ecNumber evidence="7">3.1.1.-</ecNumber>
    </recommendedName>
</protein>
<dbReference type="AlphaFoldDB" id="A0A2I0X7H0"/>
<keyword evidence="11" id="KW-1185">Reference proteome</keyword>
<organism evidence="10 11">
    <name type="scientific">Dendrobium catenatum</name>
    <dbReference type="NCBI Taxonomy" id="906689"/>
    <lineage>
        <taxon>Eukaryota</taxon>
        <taxon>Viridiplantae</taxon>
        <taxon>Streptophyta</taxon>
        <taxon>Embryophyta</taxon>
        <taxon>Tracheophyta</taxon>
        <taxon>Spermatophyta</taxon>
        <taxon>Magnoliopsida</taxon>
        <taxon>Liliopsida</taxon>
        <taxon>Asparagales</taxon>
        <taxon>Orchidaceae</taxon>
        <taxon>Epidendroideae</taxon>
        <taxon>Malaxideae</taxon>
        <taxon>Dendrobiinae</taxon>
        <taxon>Dendrobium</taxon>
    </lineage>
</organism>
<comment type="caution">
    <text evidence="6">Lacks conserved residue(s) required for the propagation of feature annotation.</text>
</comment>
<sequence>MASTPAMGDPCFDVDKLSYEIFTILESKFLFGYDDPKLFLNESSPETPAKNHASPKISSGKVRILSIDAISDCVLAAAFLAHIESSLRIQSGDPAAAIADFFDIAAGSGAGGVISAMLFTRGVNGRPLFSAEETLCFLSKNGLPSTRKGLFCAMMRRPINGSFRKIFGEETLRDTVKPLLIPCFDFSTGAPFLFSRADAVETDGYDFRIREICAATCGVSKAMEMKSIDGRTRIAAVGGEVAMANPTAAAITHVLHNKQEFPFASRIEDLLVLSIAGVAPELAGRSSQSTAQALRIAGNGMADTVDQVIAMAFSQNRTNNSNYIRLQAHGLGIDTFKGSNRDAKQIMETAEAILGQRNVESVLFQGRKLSEETNAEKLERFAAELIEEHDNRKKSRIPTVFIKQIMTPRTSSATTITSTTLSGSPRPNSSHS</sequence>
<evidence type="ECO:0000256" key="5">
    <source>
        <dbReference type="ARBA" id="ARBA00025642"/>
    </source>
</evidence>
<evidence type="ECO:0000256" key="1">
    <source>
        <dbReference type="ARBA" id="ARBA00010240"/>
    </source>
</evidence>
<feature type="region of interest" description="Disordered" evidence="8">
    <location>
        <begin position="411"/>
        <end position="432"/>
    </location>
</feature>
<keyword evidence="2 7" id="KW-0378">Hydrolase</keyword>
<dbReference type="InterPro" id="IPR002641">
    <property type="entry name" value="PNPLA_dom"/>
</dbReference>
<keyword evidence="3 7" id="KW-0442">Lipid degradation</keyword>
<evidence type="ECO:0000256" key="2">
    <source>
        <dbReference type="ARBA" id="ARBA00022801"/>
    </source>
</evidence>
<keyword evidence="4 7" id="KW-0443">Lipid metabolism</keyword>
<dbReference type="PANTHER" id="PTHR32241:SF12">
    <property type="entry name" value="OS03G0784100 PROTEIN"/>
    <property type="match status" value="1"/>
</dbReference>
<feature type="domain" description="PNPLA" evidence="9">
    <location>
        <begin position="68"/>
        <end position="251"/>
    </location>
</feature>
<evidence type="ECO:0000313" key="10">
    <source>
        <dbReference type="EMBL" id="PKU83863.1"/>
    </source>
</evidence>
<reference evidence="10 11" key="2">
    <citation type="journal article" date="2017" name="Nature">
        <title>The Apostasia genome and the evolution of orchids.</title>
        <authorList>
            <person name="Zhang G.Q."/>
            <person name="Liu K.W."/>
            <person name="Li Z."/>
            <person name="Lohaus R."/>
            <person name="Hsiao Y.Y."/>
            <person name="Niu S.C."/>
            <person name="Wang J.Y."/>
            <person name="Lin Y.C."/>
            <person name="Xu Q."/>
            <person name="Chen L.J."/>
            <person name="Yoshida K."/>
            <person name="Fujiwara S."/>
            <person name="Wang Z.W."/>
            <person name="Zhang Y.Q."/>
            <person name="Mitsuda N."/>
            <person name="Wang M."/>
            <person name="Liu G.H."/>
            <person name="Pecoraro L."/>
            <person name="Huang H.X."/>
            <person name="Xiao X.J."/>
            <person name="Lin M."/>
            <person name="Wu X.Y."/>
            <person name="Wu W.L."/>
            <person name="Chen Y.Y."/>
            <person name="Chang S.B."/>
            <person name="Sakamoto S."/>
            <person name="Ohme-Takagi M."/>
            <person name="Yagi M."/>
            <person name="Zeng S.J."/>
            <person name="Shen C.Y."/>
            <person name="Yeh C.M."/>
            <person name="Luo Y.B."/>
            <person name="Tsai W.C."/>
            <person name="Van de Peer Y."/>
            <person name="Liu Z.J."/>
        </authorList>
    </citation>
    <scope>NUCLEOTIDE SEQUENCE [LARGE SCALE GENOMIC DNA]</scope>
    <source>
        <tissue evidence="10">The whole plant</tissue>
    </source>
</reference>
<dbReference type="EMBL" id="KZ502074">
    <property type="protein sequence ID" value="PKU83863.1"/>
    <property type="molecule type" value="Genomic_DNA"/>
</dbReference>
<dbReference type="Pfam" id="PF01734">
    <property type="entry name" value="Patatin"/>
    <property type="match status" value="1"/>
</dbReference>
<feature type="compositionally biased region" description="Low complexity" evidence="8">
    <location>
        <begin position="411"/>
        <end position="424"/>
    </location>
</feature>
<dbReference type="OrthoDB" id="630895at2759"/>
<evidence type="ECO:0000256" key="6">
    <source>
        <dbReference type="PROSITE-ProRule" id="PRU01161"/>
    </source>
</evidence>
<gene>
    <name evidence="10" type="ORF">MA16_Dca020746</name>
</gene>
<name>A0A2I0X7H0_9ASPA</name>
<dbReference type="PANTHER" id="PTHR32241">
    <property type="entry name" value="PATATIN-LIKE PROTEIN 6"/>
    <property type="match status" value="1"/>
</dbReference>
<comment type="domain">
    <text evidence="7">The nitrogen atoms of the two glycine residues in the GGXR motif define the oxyanion hole, and stabilize the oxyanion that forms during the nucleophilic attack by the catalytic serine during substrate cleavage.</text>
</comment>
<comment type="similarity">
    <text evidence="1 7">Belongs to the patatin family.</text>
</comment>
<evidence type="ECO:0000259" key="9">
    <source>
        <dbReference type="PROSITE" id="PS51635"/>
    </source>
</evidence>
<dbReference type="Proteomes" id="UP000233837">
    <property type="component" value="Unassembled WGS sequence"/>
</dbReference>
<evidence type="ECO:0000256" key="7">
    <source>
        <dbReference type="RuleBase" id="RU361262"/>
    </source>
</evidence>
<dbReference type="SUPFAM" id="SSF52151">
    <property type="entry name" value="FabD/lysophospholipase-like"/>
    <property type="match status" value="1"/>
</dbReference>